<dbReference type="InterPro" id="IPR036116">
    <property type="entry name" value="FN3_sf"/>
</dbReference>
<gene>
    <name evidence="1" type="ORF">C461_03168</name>
</gene>
<dbReference type="EMBL" id="AOJI01000015">
    <property type="protein sequence ID" value="EMA69328.1"/>
    <property type="molecule type" value="Genomic_DNA"/>
</dbReference>
<organism evidence="1 2">
    <name type="scientific">Halorubrum aidingense JCM 13560</name>
    <dbReference type="NCBI Taxonomy" id="1230454"/>
    <lineage>
        <taxon>Archaea</taxon>
        <taxon>Methanobacteriati</taxon>
        <taxon>Methanobacteriota</taxon>
        <taxon>Stenosarchaea group</taxon>
        <taxon>Halobacteria</taxon>
        <taxon>Halobacteriales</taxon>
        <taxon>Haloferacaceae</taxon>
        <taxon>Halorubrum</taxon>
    </lineage>
</organism>
<proteinExistence type="predicted"/>
<dbReference type="Gene3D" id="2.60.40.10">
    <property type="entry name" value="Immunoglobulins"/>
    <property type="match status" value="1"/>
</dbReference>
<accession>M0PHD2</accession>
<dbReference type="AlphaFoldDB" id="M0PHD2"/>
<dbReference type="Gene3D" id="2.60.120.260">
    <property type="entry name" value="Galactose-binding domain-like"/>
    <property type="match status" value="1"/>
</dbReference>
<comment type="caution">
    <text evidence="1">The sequence shown here is derived from an EMBL/GenBank/DDBJ whole genome shotgun (WGS) entry which is preliminary data.</text>
</comment>
<name>M0PHD2_9EURY</name>
<dbReference type="RefSeq" id="WP_007998583.1">
    <property type="nucleotide sequence ID" value="NZ_AOJI01000015.1"/>
</dbReference>
<dbReference type="OrthoDB" id="329111at2157"/>
<protein>
    <recommendedName>
        <fullName evidence="3">Fibronectin type-III domain-containing protein</fullName>
    </recommendedName>
</protein>
<sequence>MPIQITTTLPDEDQPVLGNGVEDEVAVDRESAPTNYGDVRIQIRETGQSAWDASAEGFGEFVGAYDTLSMEFVGRLDGEEYEVRARTETEHVTGAWTEPVAITTKFPGVTELTATAISETEVELEWIDNADNESGQEVIRERRVNDGWWPERIVEDVGPNTESFVDDTAPSDTELRYRIRAYTPYAEGVSNTDTATTDDLGIPRRRIPASGWRVEIEHPDQDAPLTPTVLEGATPKAILNDFPRVEIPVPESGRWDDDTLERAEMRVWKDGERLPIERFERPVREPGRVVLHGRGGIELDKDVEFDVGQIEDVDDVVRELLDTETPYAKTVDDPAADVRGDVSVLTADTTTTYQSAFAEIDAITGNDVPVELLLNPSRIATAPIAWLQSSDEAVETPQLARIDEPDTYWRGRAHRLEQSGDALEWDFDVRHAVDAGNVALRIRKEQPVADENPGVRFYLDGTEIGTYPVDLEGSTSEGAPEWFDLEITSTVTDDLDAGTHTLRVEVIDESASSDGEWIVDGFGAGDDAYPVDWSLGSGASAIVDGVIQGPPIYPDSVQITTEIQSTIEQVIGGRFTVDANNTAGQFAVEISNDGGETWVSASNTEEVEGAFASGTTQLQGRVTLSRFDEDATTSPAVGDGRQEISGVDLFADLDTTPFAQGSAYDGTVMEVLQQLADTHGFIFELAWDDTAETISVEWTQPGQRQATTSAPVLDYQTETDSETVVEKTIVYGRSRRVRDQEVELPPDGLADIGDDYIQPGTERVADPDTGEVYTIGDDYEILFNEGVIGVVDGGALDGGATVIMDFETRIAAEYELPSADGSGDTIRETVESASTRQLASQAAIAITTRLSEPQRGARVTLDRERGFGLVGALDIEDVPAGPQVVREIEGAEREVDVRLGDRLSAREVIDDVRQRVESVARRL</sequence>
<dbReference type="Proteomes" id="UP000011575">
    <property type="component" value="Unassembled WGS sequence"/>
</dbReference>
<keyword evidence="2" id="KW-1185">Reference proteome</keyword>
<dbReference type="STRING" id="1230454.C461_03168"/>
<dbReference type="InterPro" id="IPR013783">
    <property type="entry name" value="Ig-like_fold"/>
</dbReference>
<dbReference type="SUPFAM" id="SSF49265">
    <property type="entry name" value="Fibronectin type III"/>
    <property type="match status" value="1"/>
</dbReference>
<evidence type="ECO:0000313" key="1">
    <source>
        <dbReference type="EMBL" id="EMA69328.1"/>
    </source>
</evidence>
<evidence type="ECO:0000313" key="2">
    <source>
        <dbReference type="Proteomes" id="UP000011575"/>
    </source>
</evidence>
<reference evidence="1 2" key="1">
    <citation type="journal article" date="2014" name="PLoS Genet.">
        <title>Phylogenetically driven sequencing of extremely halophilic archaea reveals strategies for static and dynamic osmo-response.</title>
        <authorList>
            <person name="Becker E.A."/>
            <person name="Seitzer P.M."/>
            <person name="Tritt A."/>
            <person name="Larsen D."/>
            <person name="Krusor M."/>
            <person name="Yao A.I."/>
            <person name="Wu D."/>
            <person name="Madern D."/>
            <person name="Eisen J.A."/>
            <person name="Darling A.E."/>
            <person name="Facciotti M.T."/>
        </authorList>
    </citation>
    <scope>NUCLEOTIDE SEQUENCE [LARGE SCALE GENOMIC DNA]</scope>
    <source>
        <strain evidence="1 2">JCM 13560</strain>
    </source>
</reference>
<dbReference type="PATRIC" id="fig|1230454.4.peg.651"/>
<evidence type="ECO:0008006" key="3">
    <source>
        <dbReference type="Google" id="ProtNLM"/>
    </source>
</evidence>